<dbReference type="AlphaFoldDB" id="A0A1X2HRE1"/>
<protein>
    <submittedName>
        <fullName evidence="2">Uncharacterized protein</fullName>
    </submittedName>
</protein>
<feature type="compositionally biased region" description="Polar residues" evidence="1">
    <location>
        <begin position="19"/>
        <end position="33"/>
    </location>
</feature>
<dbReference type="EMBL" id="MCGN01000001">
    <property type="protein sequence ID" value="ORZ02165.1"/>
    <property type="molecule type" value="Genomic_DNA"/>
</dbReference>
<evidence type="ECO:0000256" key="1">
    <source>
        <dbReference type="SAM" id="MobiDB-lite"/>
    </source>
</evidence>
<sequence length="113" mass="12686">MAQFSITKQQEMQDKMNAANESGQSSSITTPPNQRRRSSLWQSMSSSMFRNSSDEINQARGFNAEGFEGAAAKFDESFGSSALFDEIHHAPHKSDARRRESNEMGLDALRYMT</sequence>
<keyword evidence="3" id="KW-1185">Reference proteome</keyword>
<feature type="region of interest" description="Disordered" evidence="1">
    <location>
        <begin position="1"/>
        <end position="52"/>
    </location>
</feature>
<feature type="compositionally biased region" description="Polar residues" evidence="1">
    <location>
        <begin position="1"/>
        <end position="10"/>
    </location>
</feature>
<proteinExistence type="predicted"/>
<organism evidence="2 3">
    <name type="scientific">Syncephalastrum racemosum</name>
    <name type="common">Filamentous fungus</name>
    <dbReference type="NCBI Taxonomy" id="13706"/>
    <lineage>
        <taxon>Eukaryota</taxon>
        <taxon>Fungi</taxon>
        <taxon>Fungi incertae sedis</taxon>
        <taxon>Mucoromycota</taxon>
        <taxon>Mucoromycotina</taxon>
        <taxon>Mucoromycetes</taxon>
        <taxon>Mucorales</taxon>
        <taxon>Syncephalastraceae</taxon>
        <taxon>Syncephalastrum</taxon>
    </lineage>
</organism>
<comment type="caution">
    <text evidence="2">The sequence shown here is derived from an EMBL/GenBank/DDBJ whole genome shotgun (WGS) entry which is preliminary data.</text>
</comment>
<evidence type="ECO:0000313" key="2">
    <source>
        <dbReference type="EMBL" id="ORZ02165.1"/>
    </source>
</evidence>
<evidence type="ECO:0000313" key="3">
    <source>
        <dbReference type="Proteomes" id="UP000242180"/>
    </source>
</evidence>
<feature type="region of interest" description="Disordered" evidence="1">
    <location>
        <begin position="91"/>
        <end position="113"/>
    </location>
</feature>
<name>A0A1X2HRE1_SYNRA</name>
<feature type="compositionally biased region" description="Low complexity" evidence="1">
    <location>
        <begin position="39"/>
        <end position="51"/>
    </location>
</feature>
<accession>A0A1X2HRE1</accession>
<reference evidence="2 3" key="1">
    <citation type="submission" date="2016-07" db="EMBL/GenBank/DDBJ databases">
        <title>Pervasive Adenine N6-methylation of Active Genes in Fungi.</title>
        <authorList>
            <consortium name="DOE Joint Genome Institute"/>
            <person name="Mondo S.J."/>
            <person name="Dannebaum R.O."/>
            <person name="Kuo R.C."/>
            <person name="Labutti K."/>
            <person name="Haridas S."/>
            <person name="Kuo A."/>
            <person name="Salamov A."/>
            <person name="Ahrendt S.R."/>
            <person name="Lipzen A."/>
            <person name="Sullivan W."/>
            <person name="Andreopoulos W.B."/>
            <person name="Clum A."/>
            <person name="Lindquist E."/>
            <person name="Daum C."/>
            <person name="Ramamoorthy G.K."/>
            <person name="Gryganskyi A."/>
            <person name="Culley D."/>
            <person name="Magnuson J.K."/>
            <person name="James T.Y."/>
            <person name="O'Malley M.A."/>
            <person name="Stajich J.E."/>
            <person name="Spatafora J.W."/>
            <person name="Visel A."/>
            <person name="Grigoriev I.V."/>
        </authorList>
    </citation>
    <scope>NUCLEOTIDE SEQUENCE [LARGE SCALE GENOMIC DNA]</scope>
    <source>
        <strain evidence="2 3">NRRL 2496</strain>
    </source>
</reference>
<dbReference type="Proteomes" id="UP000242180">
    <property type="component" value="Unassembled WGS sequence"/>
</dbReference>
<dbReference type="InParanoid" id="A0A1X2HRE1"/>
<gene>
    <name evidence="2" type="ORF">BCR43DRAFT_1477</name>
</gene>
<feature type="compositionally biased region" description="Basic and acidic residues" evidence="1">
    <location>
        <begin position="91"/>
        <end position="102"/>
    </location>
</feature>